<feature type="binding site" evidence="9">
    <location>
        <position position="137"/>
    </location>
    <ligand>
        <name>substrate</name>
    </ligand>
</feature>
<evidence type="ECO:0000256" key="6">
    <source>
        <dbReference type="ARBA" id="ARBA00031828"/>
    </source>
</evidence>
<evidence type="ECO:0000256" key="8">
    <source>
        <dbReference type="PIRSR" id="PIRSR004682-1"/>
    </source>
</evidence>
<gene>
    <name evidence="12" type="ORF">C5Y98_06940</name>
</gene>
<evidence type="ECO:0000256" key="11">
    <source>
        <dbReference type="PIRSR" id="PIRSR004682-4"/>
    </source>
</evidence>
<evidence type="ECO:0000256" key="5">
    <source>
        <dbReference type="ARBA" id="ARBA00023277"/>
    </source>
</evidence>
<dbReference type="PIRSF" id="PIRSF004682">
    <property type="entry name" value="GmhB"/>
    <property type="match status" value="1"/>
</dbReference>
<evidence type="ECO:0000256" key="10">
    <source>
        <dbReference type="PIRSR" id="PIRSR004682-3"/>
    </source>
</evidence>
<dbReference type="Pfam" id="PF13242">
    <property type="entry name" value="Hydrolase_like"/>
    <property type="match status" value="1"/>
</dbReference>
<feature type="binding site" evidence="9">
    <location>
        <begin position="11"/>
        <end position="13"/>
    </location>
    <ligand>
        <name>substrate</name>
    </ligand>
</feature>
<feature type="binding site" evidence="9">
    <location>
        <begin position="110"/>
        <end position="111"/>
    </location>
    <ligand>
        <name>substrate</name>
    </ligand>
</feature>
<dbReference type="AlphaFoldDB" id="A0A2S8G6G8"/>
<feature type="active site" description="Nucleophile" evidence="8">
    <location>
        <position position="11"/>
    </location>
</feature>
<keyword evidence="5 7" id="KW-0119">Carbohydrate metabolism</keyword>
<evidence type="ECO:0000256" key="7">
    <source>
        <dbReference type="PIRNR" id="PIRNR004682"/>
    </source>
</evidence>
<feature type="binding site" evidence="11">
    <location>
        <position position="136"/>
    </location>
    <ligand>
        <name>Mg(2+)</name>
        <dbReference type="ChEBI" id="CHEBI:18420"/>
    </ligand>
</feature>
<feature type="binding site" evidence="11">
    <location>
        <position position="107"/>
    </location>
    <ligand>
        <name>Zn(2+)</name>
        <dbReference type="ChEBI" id="CHEBI:29105"/>
    </ligand>
</feature>
<evidence type="ECO:0000256" key="9">
    <source>
        <dbReference type="PIRSR" id="PIRSR004682-2"/>
    </source>
</evidence>
<dbReference type="SUPFAM" id="SSF56784">
    <property type="entry name" value="HAD-like"/>
    <property type="match status" value="1"/>
</dbReference>
<dbReference type="InterPro" id="IPR006543">
    <property type="entry name" value="Histidinol-phos"/>
</dbReference>
<dbReference type="GO" id="GO:0046872">
    <property type="term" value="F:metal ion binding"/>
    <property type="evidence" value="ECO:0007669"/>
    <property type="project" value="UniProtKB-KW"/>
</dbReference>
<feature type="binding site" evidence="11">
    <location>
        <position position="109"/>
    </location>
    <ligand>
        <name>Zn(2+)</name>
        <dbReference type="ChEBI" id="CHEBI:29105"/>
    </ligand>
</feature>
<dbReference type="CDD" id="cd07503">
    <property type="entry name" value="HAD_HisB-N"/>
    <property type="match status" value="1"/>
</dbReference>
<dbReference type="NCBIfam" id="TIGR01656">
    <property type="entry name" value="Histidinol-ppas"/>
    <property type="match status" value="1"/>
</dbReference>
<evidence type="ECO:0000313" key="12">
    <source>
        <dbReference type="EMBL" id="PQO40046.1"/>
    </source>
</evidence>
<feature type="binding site" evidence="9">
    <location>
        <begin position="19"/>
        <end position="22"/>
    </location>
    <ligand>
        <name>substrate</name>
    </ligand>
</feature>
<organism evidence="12 13">
    <name type="scientific">Blastopirellula marina</name>
    <dbReference type="NCBI Taxonomy" id="124"/>
    <lineage>
        <taxon>Bacteria</taxon>
        <taxon>Pseudomonadati</taxon>
        <taxon>Planctomycetota</taxon>
        <taxon>Planctomycetia</taxon>
        <taxon>Pirellulales</taxon>
        <taxon>Pirellulaceae</taxon>
        <taxon>Blastopirellula</taxon>
    </lineage>
</organism>
<feature type="binding site" evidence="11">
    <location>
        <position position="11"/>
    </location>
    <ligand>
        <name>Mg(2+)</name>
        <dbReference type="ChEBI" id="CHEBI:18420"/>
    </ligand>
</feature>
<keyword evidence="11" id="KW-0862">Zinc</keyword>
<comment type="subcellular location">
    <subcellularLocation>
        <location evidence="1 7">Cytoplasm</location>
    </subcellularLocation>
</comment>
<dbReference type="PANTHER" id="PTHR42891:SF1">
    <property type="entry name" value="D-GLYCERO-BETA-D-MANNO-HEPTOSE-1,7-BISPHOSPHATE 7-PHOSPHATASE"/>
    <property type="match status" value="1"/>
</dbReference>
<dbReference type="GO" id="GO:0005975">
    <property type="term" value="P:carbohydrate metabolic process"/>
    <property type="evidence" value="ECO:0007669"/>
    <property type="project" value="InterPro"/>
</dbReference>
<dbReference type="NCBIfam" id="TIGR01662">
    <property type="entry name" value="HAD-SF-IIIA"/>
    <property type="match status" value="1"/>
</dbReference>
<feature type="site" description="Stabilizes the phosphoryl group" evidence="10">
    <location>
        <position position="111"/>
    </location>
</feature>
<feature type="binding site" evidence="11">
    <location>
        <position position="94"/>
    </location>
    <ligand>
        <name>Zn(2+)</name>
        <dbReference type="ChEBI" id="CHEBI:29105"/>
    </ligand>
</feature>
<feature type="site" description="Stabilizes the phosphoryl group" evidence="10">
    <location>
        <position position="53"/>
    </location>
</feature>
<feature type="binding site" evidence="11">
    <location>
        <position position="137"/>
    </location>
    <ligand>
        <name>Mg(2+)</name>
        <dbReference type="ChEBI" id="CHEBI:18420"/>
    </ligand>
</feature>
<evidence type="ECO:0000256" key="4">
    <source>
        <dbReference type="ARBA" id="ARBA00022801"/>
    </source>
</evidence>
<comment type="similarity">
    <text evidence="7">Belongs to the gmhB family.</text>
</comment>
<feature type="active site" description="Proton donor" evidence="8">
    <location>
        <position position="13"/>
    </location>
</feature>
<comment type="caution">
    <text evidence="12">The sequence shown here is derived from an EMBL/GenBank/DDBJ whole genome shotgun (WGS) entry which is preliminary data.</text>
</comment>
<feature type="binding site" evidence="11">
    <location>
        <position position="13"/>
    </location>
    <ligand>
        <name>Mg(2+)</name>
        <dbReference type="ChEBI" id="CHEBI:18420"/>
    </ligand>
</feature>
<feature type="site" description="Contributes to substrate recognition" evidence="10">
    <location>
        <position position="110"/>
    </location>
</feature>
<dbReference type="InterPro" id="IPR036412">
    <property type="entry name" value="HAD-like_sf"/>
</dbReference>
<dbReference type="Proteomes" id="UP000239388">
    <property type="component" value="Unassembled WGS sequence"/>
</dbReference>
<feature type="binding site" evidence="9">
    <location>
        <begin position="53"/>
        <end position="56"/>
    </location>
    <ligand>
        <name>substrate</name>
    </ligand>
</feature>
<keyword evidence="11" id="KW-0460">Magnesium</keyword>
<dbReference type="Gene3D" id="3.40.50.1000">
    <property type="entry name" value="HAD superfamily/HAD-like"/>
    <property type="match status" value="1"/>
</dbReference>
<dbReference type="PANTHER" id="PTHR42891">
    <property type="entry name" value="D-GLYCERO-BETA-D-MANNO-HEPTOSE-1,7-BISPHOSPHATE 7-PHOSPHATASE"/>
    <property type="match status" value="1"/>
</dbReference>
<proteinExistence type="inferred from homology"/>
<dbReference type="OrthoDB" id="9801899at2"/>
<dbReference type="InterPro" id="IPR004446">
    <property type="entry name" value="Heptose_bisP_phosphatase"/>
</dbReference>
<evidence type="ECO:0000256" key="3">
    <source>
        <dbReference type="ARBA" id="ARBA00022723"/>
    </source>
</evidence>
<sequence length="199" mass="21521">MSNARGALFLDRDGTINVEREYLSDPAQLELLPGAAEAIAAANRAQTPVIVVTNQSGVARGMFPESRIAEIHSRLDQLLAEAGASIDAYYYCPHHPKSASAVYRVACECRKPRAGMLYAAAAEHAIDLRESLMIGDKPSDLDAGRVAGCQTMLVRTGYGQETERQLPAAVSSLVGRFDSLLPAVQYWLQTRKIRSMAAA</sequence>
<dbReference type="InterPro" id="IPR006549">
    <property type="entry name" value="HAD-SF_hydro_IIIA"/>
</dbReference>
<comment type="cofactor">
    <cofactor evidence="11">
        <name>Zn(2+)</name>
        <dbReference type="ChEBI" id="CHEBI:29105"/>
    </cofactor>
</comment>
<dbReference type="GO" id="GO:0005737">
    <property type="term" value="C:cytoplasm"/>
    <property type="evidence" value="ECO:0007669"/>
    <property type="project" value="UniProtKB-SubCell"/>
</dbReference>
<name>A0A2S8G6G8_9BACT</name>
<dbReference type="EMBL" id="PUIB01000010">
    <property type="protein sequence ID" value="PQO40046.1"/>
    <property type="molecule type" value="Genomic_DNA"/>
</dbReference>
<comment type="cofactor">
    <cofactor evidence="11">
        <name>Mg(2+)</name>
        <dbReference type="ChEBI" id="CHEBI:18420"/>
    </cofactor>
</comment>
<keyword evidence="4 7" id="KW-0378">Hydrolase</keyword>
<reference evidence="12 13" key="1">
    <citation type="submission" date="2018-02" db="EMBL/GenBank/DDBJ databases">
        <title>Comparative genomes isolates from brazilian mangrove.</title>
        <authorList>
            <person name="Araujo J.E."/>
            <person name="Taketani R.G."/>
            <person name="Silva M.C.P."/>
            <person name="Loureco M.V."/>
            <person name="Andreote F.D."/>
        </authorList>
    </citation>
    <scope>NUCLEOTIDE SEQUENCE [LARGE SCALE GENOMIC DNA]</scope>
    <source>
        <strain evidence="12 13">NAP PRIS-MGV</strain>
    </source>
</reference>
<dbReference type="InterPro" id="IPR023214">
    <property type="entry name" value="HAD_sf"/>
</dbReference>
<keyword evidence="3 11" id="KW-0479">Metal-binding</keyword>
<evidence type="ECO:0000313" key="13">
    <source>
        <dbReference type="Proteomes" id="UP000239388"/>
    </source>
</evidence>
<accession>A0A2S8G6G8</accession>
<keyword evidence="2 7" id="KW-0963">Cytoplasm</keyword>
<dbReference type="RefSeq" id="WP_105352748.1">
    <property type="nucleotide sequence ID" value="NZ_PUIB01000010.1"/>
</dbReference>
<evidence type="ECO:0000256" key="2">
    <source>
        <dbReference type="ARBA" id="ARBA00022490"/>
    </source>
</evidence>
<evidence type="ECO:0000256" key="1">
    <source>
        <dbReference type="ARBA" id="ARBA00004496"/>
    </source>
</evidence>
<protein>
    <recommendedName>
        <fullName evidence="6 7">D,D-heptose 1,7-bisphosphate phosphatase</fullName>
        <ecNumber evidence="7">3.1.3.-</ecNumber>
    </recommendedName>
</protein>
<dbReference type="EC" id="3.1.3.-" evidence="7"/>
<feature type="binding site" evidence="11">
    <location>
        <position position="92"/>
    </location>
    <ligand>
        <name>Zn(2+)</name>
        <dbReference type="ChEBI" id="CHEBI:29105"/>
    </ligand>
</feature>
<dbReference type="GO" id="GO:0016791">
    <property type="term" value="F:phosphatase activity"/>
    <property type="evidence" value="ECO:0007669"/>
    <property type="project" value="InterPro"/>
</dbReference>